<gene>
    <name evidence="3" type="ORF">GCK32_019668</name>
</gene>
<feature type="coiled-coil region" evidence="1">
    <location>
        <begin position="11"/>
        <end position="38"/>
    </location>
</feature>
<reference evidence="3 4" key="1">
    <citation type="submission" date="2019-10" db="EMBL/GenBank/DDBJ databases">
        <title>Assembly and Annotation for the nematode Trichostrongylus colubriformis.</title>
        <authorList>
            <person name="Martin J."/>
        </authorList>
    </citation>
    <scope>NUCLEOTIDE SEQUENCE [LARGE SCALE GENOMIC DNA]</scope>
    <source>
        <strain evidence="3">G859</strain>
        <tissue evidence="3">Whole worm</tissue>
    </source>
</reference>
<protein>
    <submittedName>
        <fullName evidence="3">Uncharacterized protein</fullName>
    </submittedName>
</protein>
<evidence type="ECO:0000313" key="4">
    <source>
        <dbReference type="Proteomes" id="UP001331761"/>
    </source>
</evidence>
<evidence type="ECO:0000256" key="2">
    <source>
        <dbReference type="SAM" id="MobiDB-lite"/>
    </source>
</evidence>
<evidence type="ECO:0000256" key="1">
    <source>
        <dbReference type="SAM" id="Coils"/>
    </source>
</evidence>
<dbReference type="EMBL" id="WIXE01017702">
    <property type="protein sequence ID" value="KAK5971503.1"/>
    <property type="molecule type" value="Genomic_DNA"/>
</dbReference>
<dbReference type="AlphaFoldDB" id="A0AAN8FIA3"/>
<dbReference type="Proteomes" id="UP001331761">
    <property type="component" value="Unassembled WGS sequence"/>
</dbReference>
<proteinExistence type="predicted"/>
<keyword evidence="4" id="KW-1185">Reference proteome</keyword>
<keyword evidence="1" id="KW-0175">Coiled coil</keyword>
<organism evidence="3 4">
    <name type="scientific">Trichostrongylus colubriformis</name>
    <name type="common">Black scour worm</name>
    <dbReference type="NCBI Taxonomy" id="6319"/>
    <lineage>
        <taxon>Eukaryota</taxon>
        <taxon>Metazoa</taxon>
        <taxon>Ecdysozoa</taxon>
        <taxon>Nematoda</taxon>
        <taxon>Chromadorea</taxon>
        <taxon>Rhabditida</taxon>
        <taxon>Rhabditina</taxon>
        <taxon>Rhabditomorpha</taxon>
        <taxon>Strongyloidea</taxon>
        <taxon>Trichostrongylidae</taxon>
        <taxon>Trichostrongylus</taxon>
    </lineage>
</organism>
<feature type="region of interest" description="Disordered" evidence="2">
    <location>
        <begin position="52"/>
        <end position="77"/>
    </location>
</feature>
<name>A0AAN8FIA3_TRICO</name>
<evidence type="ECO:0000313" key="3">
    <source>
        <dbReference type="EMBL" id="KAK5971503.1"/>
    </source>
</evidence>
<sequence>MYTRDKEPVYYAVEKSEKEQESRDITEKEEKVVEKEEQVVEECLSPTKEIEEYSFMQERHEETRKDVETTSIRERSR</sequence>
<accession>A0AAN8FIA3</accession>
<comment type="caution">
    <text evidence="3">The sequence shown here is derived from an EMBL/GenBank/DDBJ whole genome shotgun (WGS) entry which is preliminary data.</text>
</comment>
<feature type="compositionally biased region" description="Basic and acidic residues" evidence="2">
    <location>
        <begin position="57"/>
        <end position="77"/>
    </location>
</feature>